<accession>L0EEI1</accession>
<dbReference type="AlphaFoldDB" id="L0EEI1"/>
<evidence type="ECO:0000256" key="2">
    <source>
        <dbReference type="SAM" id="SignalP"/>
    </source>
</evidence>
<evidence type="ECO:0000256" key="1">
    <source>
        <dbReference type="SAM" id="MobiDB-lite"/>
    </source>
</evidence>
<dbReference type="Proteomes" id="UP000010795">
    <property type="component" value="Chromosome"/>
</dbReference>
<protein>
    <submittedName>
        <fullName evidence="3">Uncharacterized protein</fullName>
    </submittedName>
</protein>
<keyword evidence="4" id="KW-1185">Reference proteome</keyword>
<sequence>METKRAAGVRLVVSFAAGLLLYAGAMPGPPADAREADASGADIWTDAARDKLGPSVRQTPAPAQDGPGAAALRPDGGRAHVRQTDSGSPVKPDEPKIVDLRLGLLAPLKFATNYVDGSSAGQYSS</sequence>
<dbReference type="HOGENOM" id="CLU_1991617_0_0_9"/>
<feature type="chain" id="PRO_5038609508" evidence="2">
    <location>
        <begin position="26"/>
        <end position="125"/>
    </location>
</feature>
<proteinExistence type="predicted"/>
<feature type="signal peptide" evidence="2">
    <location>
        <begin position="1"/>
        <end position="25"/>
    </location>
</feature>
<reference evidence="4" key="1">
    <citation type="submission" date="2012-01" db="EMBL/GenBank/DDBJ databases">
        <title>Complete sequence of chromosome of Thermobacillus composti KWC4.</title>
        <authorList>
            <person name="Lucas S."/>
            <person name="Han J."/>
            <person name="Lapidus A."/>
            <person name="Cheng J.-F."/>
            <person name="Goodwin L."/>
            <person name="Pitluck S."/>
            <person name="Peters L."/>
            <person name="Ovchinnikova G."/>
            <person name="Teshima H."/>
            <person name="Detter J.C."/>
            <person name="Han C."/>
            <person name="Tapia R."/>
            <person name="Land M."/>
            <person name="Hauser L."/>
            <person name="Kyrpides N."/>
            <person name="Ivanova N."/>
            <person name="Pagani I."/>
            <person name="Anderson I."/>
            <person name="Woyke T."/>
        </authorList>
    </citation>
    <scope>NUCLEOTIDE SEQUENCE [LARGE SCALE GENOMIC DNA]</scope>
    <source>
        <strain evidence="4">DSM 18247 / JCM 13945 / KWC4</strain>
    </source>
</reference>
<evidence type="ECO:0000313" key="3">
    <source>
        <dbReference type="EMBL" id="AGA57555.1"/>
    </source>
</evidence>
<feature type="compositionally biased region" description="Low complexity" evidence="1">
    <location>
        <begin position="60"/>
        <end position="71"/>
    </location>
</feature>
<dbReference type="EMBL" id="CP003255">
    <property type="protein sequence ID" value="AGA57555.1"/>
    <property type="molecule type" value="Genomic_DNA"/>
</dbReference>
<dbReference type="RefSeq" id="WP_015254310.1">
    <property type="nucleotide sequence ID" value="NC_019897.1"/>
</dbReference>
<evidence type="ECO:0000313" key="4">
    <source>
        <dbReference type="Proteomes" id="UP000010795"/>
    </source>
</evidence>
<dbReference type="KEGG" id="tco:Theco_1400"/>
<keyword evidence="2" id="KW-0732">Signal</keyword>
<gene>
    <name evidence="3" type="ordered locus">Theco_1400</name>
</gene>
<organism evidence="3 4">
    <name type="scientific">Thermobacillus composti (strain DSM 18247 / JCM 13945 / KWC4)</name>
    <dbReference type="NCBI Taxonomy" id="717605"/>
    <lineage>
        <taxon>Bacteria</taxon>
        <taxon>Bacillati</taxon>
        <taxon>Bacillota</taxon>
        <taxon>Bacilli</taxon>
        <taxon>Bacillales</taxon>
        <taxon>Paenibacillaceae</taxon>
        <taxon>Thermobacillus</taxon>
    </lineage>
</organism>
<dbReference type="STRING" id="717605.Theco_1400"/>
<name>L0EEI1_THECK</name>
<feature type="region of interest" description="Disordered" evidence="1">
    <location>
        <begin position="49"/>
        <end position="95"/>
    </location>
</feature>